<dbReference type="AlphaFoldDB" id="A0A2S2R0L3"/>
<name>A0A2S2R0L3_9HEMI</name>
<accession>A0A2S2R0L3</accession>
<sequence length="99" mass="12167">MNAVRKVLRFLNLFYELRRLRRSLDRALFALVTDPSTESDVSYFLCTPVYYAILFLFVYLFYLPVPFNELFIITKTSFLFNIRRYVHFHKFYRLRISLF</sequence>
<protein>
    <submittedName>
        <fullName evidence="2">Uncharacterized protein</fullName>
    </submittedName>
</protein>
<keyword evidence="1" id="KW-1133">Transmembrane helix</keyword>
<evidence type="ECO:0000256" key="1">
    <source>
        <dbReference type="SAM" id="Phobius"/>
    </source>
</evidence>
<gene>
    <name evidence="2" type="ORF">g.89889</name>
</gene>
<keyword evidence="1" id="KW-0472">Membrane</keyword>
<keyword evidence="1" id="KW-0812">Transmembrane</keyword>
<evidence type="ECO:0000313" key="2">
    <source>
        <dbReference type="EMBL" id="MBY83538.1"/>
    </source>
</evidence>
<reference evidence="2" key="1">
    <citation type="submission" date="2018-04" db="EMBL/GenBank/DDBJ databases">
        <title>Transcriptome assembly of Sipha flava.</title>
        <authorList>
            <person name="Scully E.D."/>
            <person name="Geib S.M."/>
            <person name="Palmer N.A."/>
            <person name="Koch K."/>
            <person name="Bradshaw J."/>
            <person name="Heng-Moss T."/>
            <person name="Sarath G."/>
        </authorList>
    </citation>
    <scope>NUCLEOTIDE SEQUENCE</scope>
</reference>
<feature type="transmembrane region" description="Helical" evidence="1">
    <location>
        <begin position="41"/>
        <end position="62"/>
    </location>
</feature>
<dbReference type="EMBL" id="GGMS01014335">
    <property type="protein sequence ID" value="MBY83538.1"/>
    <property type="molecule type" value="Transcribed_RNA"/>
</dbReference>
<proteinExistence type="predicted"/>
<organism evidence="2">
    <name type="scientific">Sipha flava</name>
    <name type="common">yellow sugarcane aphid</name>
    <dbReference type="NCBI Taxonomy" id="143950"/>
    <lineage>
        <taxon>Eukaryota</taxon>
        <taxon>Metazoa</taxon>
        <taxon>Ecdysozoa</taxon>
        <taxon>Arthropoda</taxon>
        <taxon>Hexapoda</taxon>
        <taxon>Insecta</taxon>
        <taxon>Pterygota</taxon>
        <taxon>Neoptera</taxon>
        <taxon>Paraneoptera</taxon>
        <taxon>Hemiptera</taxon>
        <taxon>Sternorrhyncha</taxon>
        <taxon>Aphidomorpha</taxon>
        <taxon>Aphidoidea</taxon>
        <taxon>Aphididae</taxon>
        <taxon>Sipha</taxon>
    </lineage>
</organism>